<dbReference type="InterPro" id="IPR011040">
    <property type="entry name" value="Sialidase"/>
</dbReference>
<proteinExistence type="inferred from homology"/>
<accession>A0A449A4T1</accession>
<evidence type="ECO:0000256" key="3">
    <source>
        <dbReference type="ARBA" id="ARBA00012733"/>
    </source>
</evidence>
<gene>
    <name evidence="6" type="primary">nanB</name>
    <name evidence="6" type="ORF">NCTC10166_00257</name>
</gene>
<feature type="transmembrane region" description="Helical" evidence="4">
    <location>
        <begin position="6"/>
        <end position="28"/>
    </location>
</feature>
<dbReference type="RefSeq" id="WP_129719692.1">
    <property type="nucleotide sequence ID" value="NZ_LR214951.1"/>
</dbReference>
<evidence type="ECO:0000259" key="5">
    <source>
        <dbReference type="Pfam" id="PF13088"/>
    </source>
</evidence>
<name>A0A449A4T1_9BACT</name>
<keyword evidence="6" id="KW-0378">Hydrolase</keyword>
<evidence type="ECO:0000313" key="7">
    <source>
        <dbReference type="Proteomes" id="UP000289440"/>
    </source>
</evidence>
<dbReference type="GO" id="GO:0016020">
    <property type="term" value="C:membrane"/>
    <property type="evidence" value="ECO:0007669"/>
    <property type="project" value="TreeGrafter"/>
</dbReference>
<dbReference type="Gene3D" id="2.120.10.10">
    <property type="match status" value="1"/>
</dbReference>
<dbReference type="KEGG" id="mnu:NCTC10166_00257"/>
<dbReference type="PANTHER" id="PTHR10628:SF30">
    <property type="entry name" value="EXO-ALPHA-SIALIDASE"/>
    <property type="match status" value="1"/>
</dbReference>
<comment type="catalytic activity">
    <reaction evidence="1">
        <text>Hydrolysis of alpha-(2-&gt;3)-, alpha-(2-&gt;6)-, alpha-(2-&gt;8)- glycosidic linkages of terminal sialic acid residues in oligosaccharides, glycoproteins, glycolipids, colominic acid and synthetic substrates.</text>
        <dbReference type="EC" id="3.2.1.18"/>
    </reaction>
</comment>
<evidence type="ECO:0000256" key="2">
    <source>
        <dbReference type="ARBA" id="ARBA00009348"/>
    </source>
</evidence>
<reference evidence="6 7" key="1">
    <citation type="submission" date="2019-01" db="EMBL/GenBank/DDBJ databases">
        <authorList>
            <consortium name="Pathogen Informatics"/>
        </authorList>
    </citation>
    <scope>NUCLEOTIDE SEQUENCE [LARGE SCALE GENOMIC DNA]</scope>
    <source>
        <strain evidence="6 7">NCTC10166</strain>
    </source>
</reference>
<dbReference type="SUPFAM" id="SSF50939">
    <property type="entry name" value="Sialidases"/>
    <property type="match status" value="1"/>
</dbReference>
<evidence type="ECO:0000256" key="1">
    <source>
        <dbReference type="ARBA" id="ARBA00000427"/>
    </source>
</evidence>
<dbReference type="EMBL" id="LR214951">
    <property type="protein sequence ID" value="VEU59290.1"/>
    <property type="molecule type" value="Genomic_DNA"/>
</dbReference>
<keyword evidence="4" id="KW-1133">Transmembrane helix</keyword>
<dbReference type="GO" id="GO:0004308">
    <property type="term" value="F:exo-alpha-sialidase activity"/>
    <property type="evidence" value="ECO:0007669"/>
    <property type="project" value="UniProtKB-EC"/>
</dbReference>
<evidence type="ECO:0000313" key="6">
    <source>
        <dbReference type="EMBL" id="VEU59290.1"/>
    </source>
</evidence>
<sequence length="600" mass="69895">MKINKIWYLLLLFSGVSIISLTISVVTLTKIHFHKVDINVRYSNKNPNIILDNIGSKNKKEELIIEKKEPNLEENIKSGNWYDQVAIENKKFTIEKLKNQKLFEFNDKNGAHSYRIPGVIKTHDSKILVSADKRLENSGDFGNYIEQVFKISNDNGNTWSENKAIVKVETPKTKKGLIIDGGFAEIEYNENNEKKHKLIYLFNLSGSRQGIPHFQDSQPFTKINDKLAWKISVKNNQEIESKVLLKYSKKENWWRLHNIKTDNNETTNTTLEPLNVYVNNEYDSKNHFISGRVYENVLESDFDNDELLESKATEHSIWDPYNDAKYIPEKVNYNGYLESFDNGETWKNFKIIDEDFPNTTKKFLGNAVGGGIQLKHQTNARLNGRVIFPMYSNFTEIVKGRSTTREKAYYIFSDDFGKNWNLKEAGLDFNLTESTMIEIENGEIYWLLRNSTGGNNSFGITKSNDGGQNWINPKNLKEKNGYIQLAHDGRVFSGMSHFKLNDEDYFIFAAPTRWKRINGQLFITDKKFEKFYSVYNFDYKGIEEFAYSYSYVVEQQKDYVDVIIVYEWSPDTRQNSNYTFLMSRPQGIGIHITKLRIKLK</sequence>
<protein>
    <recommendedName>
        <fullName evidence="3">exo-alpha-sialidase</fullName>
        <ecNumber evidence="3">3.2.1.18</ecNumber>
    </recommendedName>
</protein>
<dbReference type="GO" id="GO:0009313">
    <property type="term" value="P:oligosaccharide catabolic process"/>
    <property type="evidence" value="ECO:0007669"/>
    <property type="project" value="TreeGrafter"/>
</dbReference>
<dbReference type="PANTHER" id="PTHR10628">
    <property type="entry name" value="SIALIDASE"/>
    <property type="match status" value="1"/>
</dbReference>
<dbReference type="InterPro" id="IPR036278">
    <property type="entry name" value="Sialidase_sf"/>
</dbReference>
<keyword evidence="4" id="KW-0472">Membrane</keyword>
<evidence type="ECO:0000256" key="4">
    <source>
        <dbReference type="SAM" id="Phobius"/>
    </source>
</evidence>
<keyword evidence="6" id="KW-0326">Glycosidase</keyword>
<keyword evidence="7" id="KW-1185">Reference proteome</keyword>
<dbReference type="OrthoDB" id="395716at2"/>
<dbReference type="InterPro" id="IPR023364">
    <property type="entry name" value="Trans_sialidase_dom3"/>
</dbReference>
<dbReference type="Proteomes" id="UP000289440">
    <property type="component" value="Chromosome"/>
</dbReference>
<keyword evidence="4" id="KW-0812">Transmembrane</keyword>
<dbReference type="GO" id="GO:0006689">
    <property type="term" value="P:ganglioside catabolic process"/>
    <property type="evidence" value="ECO:0007669"/>
    <property type="project" value="TreeGrafter"/>
</dbReference>
<dbReference type="Pfam" id="PF13088">
    <property type="entry name" value="BNR_2"/>
    <property type="match status" value="1"/>
</dbReference>
<dbReference type="CDD" id="cd15482">
    <property type="entry name" value="Sialidase_non-viral"/>
    <property type="match status" value="1"/>
</dbReference>
<organism evidence="6 7">
    <name type="scientific">Mesomycoplasma neurolyticum</name>
    <dbReference type="NCBI Taxonomy" id="2120"/>
    <lineage>
        <taxon>Bacteria</taxon>
        <taxon>Bacillati</taxon>
        <taxon>Mycoplasmatota</taxon>
        <taxon>Mycoplasmoidales</taxon>
        <taxon>Metamycoplasmataceae</taxon>
        <taxon>Mesomycoplasma</taxon>
    </lineage>
</organism>
<dbReference type="AlphaFoldDB" id="A0A449A4T1"/>
<dbReference type="GO" id="GO:0005737">
    <property type="term" value="C:cytoplasm"/>
    <property type="evidence" value="ECO:0007669"/>
    <property type="project" value="TreeGrafter"/>
</dbReference>
<dbReference type="EC" id="3.2.1.18" evidence="3"/>
<feature type="domain" description="Sialidase" evidence="5">
    <location>
        <begin position="335"/>
        <end position="557"/>
    </location>
</feature>
<comment type="similarity">
    <text evidence="2">Belongs to the glycosyl hydrolase 33 family.</text>
</comment>
<dbReference type="Gene3D" id="2.40.220.10">
    <property type="entry name" value="Intramolecular Trans-sialidase, Domain 3"/>
    <property type="match status" value="1"/>
</dbReference>
<dbReference type="InterPro" id="IPR026856">
    <property type="entry name" value="Sialidase_fam"/>
</dbReference>